<feature type="transmembrane region" description="Helical" evidence="5">
    <location>
        <begin position="251"/>
        <end position="274"/>
    </location>
</feature>
<dbReference type="GO" id="GO:0022857">
    <property type="term" value="F:transmembrane transporter activity"/>
    <property type="evidence" value="ECO:0007669"/>
    <property type="project" value="InterPro"/>
</dbReference>
<dbReference type="InterPro" id="IPR000160">
    <property type="entry name" value="GGDEF_dom"/>
</dbReference>
<evidence type="ECO:0000256" key="1">
    <source>
        <dbReference type="ARBA" id="ARBA00004141"/>
    </source>
</evidence>
<dbReference type="InterPro" id="IPR002293">
    <property type="entry name" value="AA/rel_permease1"/>
</dbReference>
<dbReference type="Pfam" id="PF13520">
    <property type="entry name" value="AA_permease_2"/>
    <property type="match status" value="1"/>
</dbReference>
<dbReference type="CDD" id="cd00077">
    <property type="entry name" value="HDc"/>
    <property type="match status" value="1"/>
</dbReference>
<dbReference type="GO" id="GO:0016020">
    <property type="term" value="C:membrane"/>
    <property type="evidence" value="ECO:0007669"/>
    <property type="project" value="UniProtKB-SubCell"/>
</dbReference>
<evidence type="ECO:0000259" key="7">
    <source>
        <dbReference type="PROSITE" id="PS51831"/>
    </source>
</evidence>
<feature type="transmembrane region" description="Helical" evidence="5">
    <location>
        <begin position="139"/>
        <end position="160"/>
    </location>
</feature>
<dbReference type="Gene3D" id="1.10.3210.10">
    <property type="entry name" value="Hypothetical protein af1432"/>
    <property type="match status" value="1"/>
</dbReference>
<dbReference type="SUPFAM" id="SSF109604">
    <property type="entry name" value="HD-domain/PDEase-like"/>
    <property type="match status" value="1"/>
</dbReference>
<feature type="transmembrane region" description="Helical" evidence="5">
    <location>
        <begin position="300"/>
        <end position="325"/>
    </location>
</feature>
<feature type="domain" description="HD-GYP" evidence="8">
    <location>
        <begin position="729"/>
        <end position="925"/>
    </location>
</feature>
<dbReference type="InterPro" id="IPR050469">
    <property type="entry name" value="Diguanylate_Cyclase"/>
</dbReference>
<dbReference type="GO" id="GO:0052621">
    <property type="term" value="F:diguanylate cyclase activity"/>
    <property type="evidence" value="ECO:0007669"/>
    <property type="project" value="TreeGrafter"/>
</dbReference>
<dbReference type="CDD" id="cd01949">
    <property type="entry name" value="GGDEF"/>
    <property type="match status" value="1"/>
</dbReference>
<feature type="transmembrane region" description="Helical" evidence="5">
    <location>
        <begin position="429"/>
        <end position="452"/>
    </location>
</feature>
<name>A0A8J3I3X6_9CHLR</name>
<organism evidence="9 10">
    <name type="scientific">Ktedonospora formicarum</name>
    <dbReference type="NCBI Taxonomy" id="2778364"/>
    <lineage>
        <taxon>Bacteria</taxon>
        <taxon>Bacillati</taxon>
        <taxon>Chloroflexota</taxon>
        <taxon>Ktedonobacteria</taxon>
        <taxon>Ktedonobacterales</taxon>
        <taxon>Ktedonobacteraceae</taxon>
        <taxon>Ktedonospora</taxon>
    </lineage>
</organism>
<protein>
    <recommendedName>
        <fullName evidence="11">Diguanylate cyclase</fullName>
    </recommendedName>
</protein>
<dbReference type="InterPro" id="IPR006674">
    <property type="entry name" value="HD_domain"/>
</dbReference>
<dbReference type="NCBIfam" id="TIGR00254">
    <property type="entry name" value="GGDEF"/>
    <property type="match status" value="1"/>
</dbReference>
<evidence type="ECO:0000313" key="10">
    <source>
        <dbReference type="Proteomes" id="UP000612362"/>
    </source>
</evidence>
<keyword evidence="4 5" id="KW-0472">Membrane</keyword>
<dbReference type="PANTHER" id="PTHR45138:SF9">
    <property type="entry name" value="DIGUANYLATE CYCLASE DGCM-RELATED"/>
    <property type="match status" value="1"/>
</dbReference>
<dbReference type="Pfam" id="PF00990">
    <property type="entry name" value="GGDEF"/>
    <property type="match status" value="1"/>
</dbReference>
<dbReference type="FunFam" id="3.30.70.270:FF:000001">
    <property type="entry name" value="Diguanylate cyclase domain protein"/>
    <property type="match status" value="1"/>
</dbReference>
<dbReference type="PROSITE" id="PS51832">
    <property type="entry name" value="HD_GYP"/>
    <property type="match status" value="1"/>
</dbReference>
<feature type="transmembrane region" description="Helical" evidence="5">
    <location>
        <begin position="210"/>
        <end position="230"/>
    </location>
</feature>
<comment type="caution">
    <text evidence="9">The sequence shown here is derived from an EMBL/GenBank/DDBJ whole genome shotgun (WGS) entry which is preliminary data.</text>
</comment>
<dbReference type="PROSITE" id="PS51831">
    <property type="entry name" value="HD"/>
    <property type="match status" value="1"/>
</dbReference>
<evidence type="ECO:0000256" key="3">
    <source>
        <dbReference type="ARBA" id="ARBA00022989"/>
    </source>
</evidence>
<feature type="transmembrane region" description="Helical" evidence="5">
    <location>
        <begin position="167"/>
        <end position="190"/>
    </location>
</feature>
<dbReference type="PANTHER" id="PTHR45138">
    <property type="entry name" value="REGULATORY COMPONENTS OF SENSORY TRANSDUCTION SYSTEM"/>
    <property type="match status" value="1"/>
</dbReference>
<dbReference type="AlphaFoldDB" id="A0A8J3I3X6"/>
<reference evidence="9" key="1">
    <citation type="submission" date="2020-10" db="EMBL/GenBank/DDBJ databases">
        <title>Taxonomic study of unclassified bacteria belonging to the class Ktedonobacteria.</title>
        <authorList>
            <person name="Yabe S."/>
            <person name="Wang C.M."/>
            <person name="Zheng Y."/>
            <person name="Sakai Y."/>
            <person name="Cavaletti L."/>
            <person name="Monciardini P."/>
            <person name="Donadio S."/>
        </authorList>
    </citation>
    <scope>NUCLEOTIDE SEQUENCE</scope>
    <source>
        <strain evidence="9">SOSP1-1</strain>
    </source>
</reference>
<keyword evidence="10" id="KW-1185">Reference proteome</keyword>
<dbReference type="SMART" id="SM00471">
    <property type="entry name" value="HDc"/>
    <property type="match status" value="1"/>
</dbReference>
<dbReference type="EMBL" id="BNJF01000002">
    <property type="protein sequence ID" value="GHO47086.1"/>
    <property type="molecule type" value="Genomic_DNA"/>
</dbReference>
<gene>
    <name evidence="9" type="ORF">KSX_52490</name>
</gene>
<dbReference type="InterPro" id="IPR003607">
    <property type="entry name" value="HD/PDEase_dom"/>
</dbReference>
<dbReference type="InterPro" id="IPR029787">
    <property type="entry name" value="Nucleotide_cyclase"/>
</dbReference>
<evidence type="ECO:0000259" key="8">
    <source>
        <dbReference type="PROSITE" id="PS51832"/>
    </source>
</evidence>
<feature type="transmembrane region" description="Helical" evidence="5">
    <location>
        <begin position="37"/>
        <end position="56"/>
    </location>
</feature>
<feature type="transmembrane region" description="Helical" evidence="5">
    <location>
        <begin position="345"/>
        <end position="369"/>
    </location>
</feature>
<accession>A0A8J3I3X6</accession>
<feature type="transmembrane region" description="Helical" evidence="5">
    <location>
        <begin position="62"/>
        <end position="83"/>
    </location>
</feature>
<evidence type="ECO:0000259" key="6">
    <source>
        <dbReference type="PROSITE" id="PS50887"/>
    </source>
</evidence>
<evidence type="ECO:0000256" key="5">
    <source>
        <dbReference type="SAM" id="Phobius"/>
    </source>
</evidence>
<keyword evidence="2 5" id="KW-0812">Transmembrane</keyword>
<evidence type="ECO:0008006" key="11">
    <source>
        <dbReference type="Google" id="ProtNLM"/>
    </source>
</evidence>
<dbReference type="Pfam" id="PF13487">
    <property type="entry name" value="HD_5"/>
    <property type="match status" value="1"/>
</dbReference>
<feature type="transmembrane region" description="Helical" evidence="5">
    <location>
        <begin position="389"/>
        <end position="408"/>
    </location>
</feature>
<dbReference type="PROSITE" id="PS50887">
    <property type="entry name" value="GGDEF"/>
    <property type="match status" value="1"/>
</dbReference>
<feature type="domain" description="GGDEF" evidence="6">
    <location>
        <begin position="572"/>
        <end position="714"/>
    </location>
</feature>
<dbReference type="RefSeq" id="WP_220196401.1">
    <property type="nucleotide sequence ID" value="NZ_BNJF01000002.1"/>
</dbReference>
<dbReference type="Gene3D" id="1.20.1740.10">
    <property type="entry name" value="Amino acid/polyamine transporter I"/>
    <property type="match status" value="1"/>
</dbReference>
<dbReference type="InterPro" id="IPR037522">
    <property type="entry name" value="HD_GYP_dom"/>
</dbReference>
<dbReference type="SUPFAM" id="SSF55073">
    <property type="entry name" value="Nucleotide cyclase"/>
    <property type="match status" value="1"/>
</dbReference>
<keyword evidence="3 5" id="KW-1133">Transmembrane helix</keyword>
<proteinExistence type="predicted"/>
<feature type="transmembrane region" description="Helical" evidence="5">
    <location>
        <begin position="104"/>
        <end position="133"/>
    </location>
</feature>
<evidence type="ECO:0000256" key="4">
    <source>
        <dbReference type="ARBA" id="ARBA00023136"/>
    </source>
</evidence>
<dbReference type="SMART" id="SM00267">
    <property type="entry name" value="GGDEF"/>
    <property type="match status" value="1"/>
</dbReference>
<dbReference type="Proteomes" id="UP000612362">
    <property type="component" value="Unassembled WGS sequence"/>
</dbReference>
<feature type="domain" description="HD" evidence="7">
    <location>
        <begin position="751"/>
        <end position="874"/>
    </location>
</feature>
<sequence length="933" mass="103673">MEENTETTSAAEADAARASTMALRSEGFPQELGIRDLTSLLLLFILFFTCISDIQLAGPAALLYWVLGLFFLIPMAVVVRWLSRRLSFYGGHYIWIKQIVGGRLAELTGVCTWLFGMTIIITTLQAALLLLPAWFRSPLISYGGEMCLLLVTTMLALIPLHALKHLLFAAAGLPVATFFLVGLAGGWWLMQGHAPVIGLHIWQSWHAWLPSPQNIGILGIVAWAFMGIDWPFIMGNEVRGDEVTRQRAGRFLWWGCICIFLAYLVATFGVMVVVPPEKATSMTAMVIATRTVWGPTYSNVVLVMLFLNQIATSVVILLIFSRLLIAMARDRLFPFALTRLTHHHVPLIGIVTQALCCALLFTVMAFLLPPLGVLPLSEPVNLVLQALEALVWSIATLILFGCVIWMLMSRHSLAWSRIVCHSSPDRRSTHLALGMTLLGFVVTLVSIALVLTTSWASRWLSTPQWSLALVVSTGSLVGIGWLCTEVSHQGRLAHDLSQEIRQNNALRAQVTQAYMRRQHLVQRQQELLQERDKLYREQAARAERDPLTGLYNHRTLMSALERLLTRCQEEGTGCTMLFLDLDHFKQINDMWGHRAGDALLHQIGKSIQQCMAELDTTHVTGRYGGEEFMVLLFAVNAQKAAHIANRLRARIEQEVLMWRGKHLSSPVSIRVTASIGMAMYPIHATRYQDLIHWGDQAMYQAKQYGGNRVCIAGTQGQWANSGKGQTEELDSMETMTEQALLALLQARDSQAFAHGQRMAGLTEAIAKQMKCSAKEVAMVRLAALLHDLGKVGVSEELLSQTGPLTAEEQDAIQAHPTIGYAILVQAGGIFSLLAPIVAAHHEHWDGSGYPRGLQRESIPFLARIVAVIDAFDEMISPSADREARGERDACAQLIQGAGTQYDPNVVQAFLDVWSLRQHQRQQQPRLRASIEQE</sequence>
<dbReference type="Gene3D" id="3.30.70.270">
    <property type="match status" value="1"/>
</dbReference>
<evidence type="ECO:0000313" key="9">
    <source>
        <dbReference type="EMBL" id="GHO47086.1"/>
    </source>
</evidence>
<comment type="subcellular location">
    <subcellularLocation>
        <location evidence="1">Membrane</location>
        <topology evidence="1">Multi-pass membrane protein</topology>
    </subcellularLocation>
</comment>
<evidence type="ECO:0000256" key="2">
    <source>
        <dbReference type="ARBA" id="ARBA00022692"/>
    </source>
</evidence>
<dbReference type="InterPro" id="IPR043128">
    <property type="entry name" value="Rev_trsase/Diguanyl_cyclase"/>
</dbReference>